<dbReference type="GO" id="GO:0090729">
    <property type="term" value="F:toxin activity"/>
    <property type="evidence" value="ECO:0007669"/>
    <property type="project" value="UniProtKB-KW"/>
</dbReference>
<evidence type="ECO:0000256" key="7">
    <source>
        <dbReference type="ARBA" id="ARBA00022699"/>
    </source>
</evidence>
<keyword evidence="11" id="KW-0472">Membrane</keyword>
<name>A0A4Y2BJF3_ARAVE</name>
<evidence type="ECO:0000256" key="1">
    <source>
        <dbReference type="ARBA" id="ARBA00004175"/>
    </source>
</evidence>
<dbReference type="SMART" id="SM00248">
    <property type="entry name" value="ANK"/>
    <property type="match status" value="2"/>
</dbReference>
<dbReference type="GO" id="GO:0005576">
    <property type="term" value="C:extracellular region"/>
    <property type="evidence" value="ECO:0007669"/>
    <property type="project" value="UniProtKB-SubCell"/>
</dbReference>
<dbReference type="InterPro" id="IPR050745">
    <property type="entry name" value="Multifunctional_regulatory"/>
</dbReference>
<keyword evidence="11" id="KW-1053">Target membrane</keyword>
<comment type="subcellular location">
    <subcellularLocation>
        <location evidence="2">Secreted</location>
    </subcellularLocation>
    <subcellularLocation>
        <location evidence="1">Target cell membrane</location>
    </subcellularLocation>
</comment>
<dbReference type="GO" id="GO:0006887">
    <property type="term" value="P:exocytosis"/>
    <property type="evidence" value="ECO:0007669"/>
    <property type="project" value="UniProtKB-KW"/>
</dbReference>
<keyword evidence="7" id="KW-0528">Neurotoxin</keyword>
<proteinExistence type="predicted"/>
<dbReference type="GO" id="GO:0005737">
    <property type="term" value="C:cytoplasm"/>
    <property type="evidence" value="ECO:0007669"/>
    <property type="project" value="TreeGrafter"/>
</dbReference>
<dbReference type="PROSITE" id="PS50297">
    <property type="entry name" value="ANK_REP_REGION"/>
    <property type="match status" value="1"/>
</dbReference>
<keyword evidence="6" id="KW-0800">Toxin</keyword>
<keyword evidence="14" id="KW-1185">Reference proteome</keyword>
<dbReference type="OrthoDB" id="426293at2759"/>
<dbReference type="PANTHER" id="PTHR24189:SF69">
    <property type="entry name" value="MYOTROPHIN"/>
    <property type="match status" value="1"/>
</dbReference>
<evidence type="ECO:0000256" key="10">
    <source>
        <dbReference type="ARBA" id="ARBA00023043"/>
    </source>
</evidence>
<evidence type="ECO:0000313" key="14">
    <source>
        <dbReference type="Proteomes" id="UP000499080"/>
    </source>
</evidence>
<organism evidence="13 14">
    <name type="scientific">Araneus ventricosus</name>
    <name type="common">Orbweaver spider</name>
    <name type="synonym">Epeira ventricosa</name>
    <dbReference type="NCBI Taxonomy" id="182803"/>
    <lineage>
        <taxon>Eukaryota</taxon>
        <taxon>Metazoa</taxon>
        <taxon>Ecdysozoa</taxon>
        <taxon>Arthropoda</taxon>
        <taxon>Chelicerata</taxon>
        <taxon>Arachnida</taxon>
        <taxon>Araneae</taxon>
        <taxon>Araneomorphae</taxon>
        <taxon>Entelegynae</taxon>
        <taxon>Araneoidea</taxon>
        <taxon>Araneidae</taxon>
        <taxon>Araneus</taxon>
    </lineage>
</organism>
<evidence type="ECO:0000256" key="3">
    <source>
        <dbReference type="ARBA" id="ARBA00022483"/>
    </source>
</evidence>
<evidence type="ECO:0000256" key="11">
    <source>
        <dbReference type="ARBA" id="ARBA00023298"/>
    </source>
</evidence>
<keyword evidence="9" id="KW-0638">Presynaptic neurotoxin</keyword>
<feature type="repeat" description="ANK" evidence="12">
    <location>
        <begin position="32"/>
        <end position="64"/>
    </location>
</feature>
<dbReference type="GO" id="GO:0044231">
    <property type="term" value="C:host cell presynaptic membrane"/>
    <property type="evidence" value="ECO:0007669"/>
    <property type="project" value="UniProtKB-KW"/>
</dbReference>
<dbReference type="Pfam" id="PF12796">
    <property type="entry name" value="Ank_2"/>
    <property type="match status" value="1"/>
</dbReference>
<evidence type="ECO:0000256" key="8">
    <source>
        <dbReference type="ARBA" id="ARBA00022737"/>
    </source>
</evidence>
<comment type="caution">
    <text evidence="13">The sequence shown here is derived from an EMBL/GenBank/DDBJ whole genome shotgun (WGS) entry which is preliminary data.</text>
</comment>
<dbReference type="GO" id="GO:0005634">
    <property type="term" value="C:nucleus"/>
    <property type="evidence" value="ECO:0007669"/>
    <property type="project" value="TreeGrafter"/>
</dbReference>
<protein>
    <submittedName>
        <fullName evidence="13">Myotrophin</fullName>
    </submittedName>
</protein>
<dbReference type="InterPro" id="IPR002110">
    <property type="entry name" value="Ankyrin_rpt"/>
</dbReference>
<dbReference type="PROSITE" id="PS50088">
    <property type="entry name" value="ANK_REPEAT"/>
    <property type="match status" value="2"/>
</dbReference>
<keyword evidence="5" id="KW-1052">Target cell membrane</keyword>
<dbReference type="InterPro" id="IPR036770">
    <property type="entry name" value="Ankyrin_rpt-contain_sf"/>
</dbReference>
<dbReference type="EMBL" id="BGPR01000083">
    <property type="protein sequence ID" value="GBL92083.1"/>
    <property type="molecule type" value="Genomic_DNA"/>
</dbReference>
<reference evidence="13 14" key="1">
    <citation type="journal article" date="2019" name="Sci. Rep.">
        <title>Orb-weaving spider Araneus ventricosus genome elucidates the spidroin gene catalogue.</title>
        <authorList>
            <person name="Kono N."/>
            <person name="Nakamura H."/>
            <person name="Ohtoshi R."/>
            <person name="Moran D.A.P."/>
            <person name="Shinohara A."/>
            <person name="Yoshida Y."/>
            <person name="Fujiwara M."/>
            <person name="Mori M."/>
            <person name="Tomita M."/>
            <person name="Arakawa K."/>
        </authorList>
    </citation>
    <scope>NUCLEOTIDE SEQUENCE [LARGE SCALE GENOMIC DNA]</scope>
</reference>
<dbReference type="SUPFAM" id="SSF48403">
    <property type="entry name" value="Ankyrin repeat"/>
    <property type="match status" value="1"/>
</dbReference>
<evidence type="ECO:0000256" key="6">
    <source>
        <dbReference type="ARBA" id="ARBA00022656"/>
    </source>
</evidence>
<evidence type="ECO:0000256" key="2">
    <source>
        <dbReference type="ARBA" id="ARBA00004613"/>
    </source>
</evidence>
<dbReference type="Gene3D" id="1.25.40.20">
    <property type="entry name" value="Ankyrin repeat-containing domain"/>
    <property type="match status" value="1"/>
</dbReference>
<gene>
    <name evidence="13" type="primary">MTPN</name>
    <name evidence="13" type="ORF">AVEN_102626_1</name>
</gene>
<evidence type="ECO:0000256" key="9">
    <source>
        <dbReference type="ARBA" id="ARBA00023028"/>
    </source>
</evidence>
<evidence type="ECO:0000256" key="5">
    <source>
        <dbReference type="ARBA" id="ARBA00022537"/>
    </source>
</evidence>
<keyword evidence="3" id="KW-0268">Exocytosis</keyword>
<dbReference type="GO" id="GO:2000812">
    <property type="term" value="P:regulation of barbed-end actin filament capping"/>
    <property type="evidence" value="ECO:0007669"/>
    <property type="project" value="TreeGrafter"/>
</dbReference>
<keyword evidence="4" id="KW-0964">Secreted</keyword>
<dbReference type="Proteomes" id="UP000499080">
    <property type="component" value="Unassembled WGS sequence"/>
</dbReference>
<evidence type="ECO:0000256" key="12">
    <source>
        <dbReference type="PROSITE-ProRule" id="PRU00023"/>
    </source>
</evidence>
<dbReference type="PRINTS" id="PR01415">
    <property type="entry name" value="ANKYRIN"/>
</dbReference>
<accession>A0A4Y2BJF3</accession>
<evidence type="ECO:0000256" key="4">
    <source>
        <dbReference type="ARBA" id="ARBA00022525"/>
    </source>
</evidence>
<keyword evidence="8" id="KW-0677">Repeat</keyword>
<feature type="repeat" description="ANK" evidence="12">
    <location>
        <begin position="65"/>
        <end position="97"/>
    </location>
</feature>
<evidence type="ECO:0000313" key="13">
    <source>
        <dbReference type="EMBL" id="GBL92083.1"/>
    </source>
</evidence>
<dbReference type="AlphaFoldDB" id="A0A4Y2BJF3"/>
<dbReference type="PANTHER" id="PTHR24189">
    <property type="entry name" value="MYOTROPHIN"/>
    <property type="match status" value="1"/>
</dbReference>
<sequence length="117" mass="12713">MSDFLWSLTNGDLDQVKDFVETKGVDVNASIDGRLPIHYAADYGQTEVLSYLIDKGANIEAKDKHGISALLAAIWEGHTSCVKLMLEKGASKSGQTPDGVDYITAAEKPEIKELLKC</sequence>
<dbReference type="GO" id="GO:0044218">
    <property type="term" value="C:other organism cell membrane"/>
    <property type="evidence" value="ECO:0007669"/>
    <property type="project" value="UniProtKB-KW"/>
</dbReference>
<keyword evidence="10 12" id="KW-0040">ANK repeat</keyword>